<dbReference type="AlphaFoldDB" id="A0A382X9Y6"/>
<feature type="domain" description="D-galactarate/Altronate dehydratase C-terminal" evidence="1">
    <location>
        <begin position="2"/>
        <end position="126"/>
    </location>
</feature>
<proteinExistence type="predicted"/>
<dbReference type="PANTHER" id="PTHR30536">
    <property type="entry name" value="ALTRONATE/GALACTARATE DEHYDRATASE"/>
    <property type="match status" value="1"/>
</dbReference>
<sequence>VDVIQYAEPIRTKGLVFMDSPGYDPVSVTGQVASGANVVCFTTGRGSVFGCKPVPSLKLATNSSMFFRMTEDMDLNCGEIIDGTTDVQEMGSIIFQKILATASGELTKSEEFGFGDYEFAPWKIGAVL</sequence>
<accession>A0A382X9Y6</accession>
<dbReference type="InterPro" id="IPR048332">
    <property type="entry name" value="GD_AH_C"/>
</dbReference>
<reference evidence="2" key="1">
    <citation type="submission" date="2018-05" db="EMBL/GenBank/DDBJ databases">
        <authorList>
            <person name="Lanie J.A."/>
            <person name="Ng W.-L."/>
            <person name="Kazmierczak K.M."/>
            <person name="Andrzejewski T.M."/>
            <person name="Davidsen T.M."/>
            <person name="Wayne K.J."/>
            <person name="Tettelin H."/>
            <person name="Glass J.I."/>
            <person name="Rusch D."/>
            <person name="Podicherti R."/>
            <person name="Tsui H.-C.T."/>
            <person name="Winkler M.E."/>
        </authorList>
    </citation>
    <scope>NUCLEOTIDE SEQUENCE</scope>
</reference>
<protein>
    <recommendedName>
        <fullName evidence="1">D-galactarate/Altronate dehydratase C-terminal domain-containing protein</fullName>
    </recommendedName>
</protein>
<gene>
    <name evidence="2" type="ORF">METZ01_LOCUS420534</name>
</gene>
<name>A0A382X9Y6_9ZZZZ</name>
<dbReference type="PANTHER" id="PTHR30536:SF5">
    <property type="entry name" value="ALTRONATE DEHYDRATASE"/>
    <property type="match status" value="1"/>
</dbReference>
<evidence type="ECO:0000259" key="1">
    <source>
        <dbReference type="Pfam" id="PF20629"/>
    </source>
</evidence>
<organism evidence="2">
    <name type="scientific">marine metagenome</name>
    <dbReference type="NCBI Taxonomy" id="408172"/>
    <lineage>
        <taxon>unclassified sequences</taxon>
        <taxon>metagenomes</taxon>
        <taxon>ecological metagenomes</taxon>
    </lineage>
</organism>
<dbReference type="Pfam" id="PF20629">
    <property type="entry name" value="GD_AH_C"/>
    <property type="match status" value="1"/>
</dbReference>
<dbReference type="EMBL" id="UINC01165980">
    <property type="protein sequence ID" value="SVD67680.1"/>
    <property type="molecule type" value="Genomic_DNA"/>
</dbReference>
<evidence type="ECO:0000313" key="2">
    <source>
        <dbReference type="EMBL" id="SVD67680.1"/>
    </source>
</evidence>
<dbReference type="InterPro" id="IPR052172">
    <property type="entry name" value="UxaA_altronate/galactarate_dh"/>
</dbReference>
<feature type="non-terminal residue" evidence="2">
    <location>
        <position position="1"/>
    </location>
</feature>
<dbReference type="GO" id="GO:0019698">
    <property type="term" value="P:D-galacturonate catabolic process"/>
    <property type="evidence" value="ECO:0007669"/>
    <property type="project" value="TreeGrafter"/>
</dbReference>